<dbReference type="AlphaFoldDB" id="A0AB39N8N5"/>
<gene>
    <name evidence="1" type="ORF">AB5J55_35490</name>
</gene>
<protein>
    <submittedName>
        <fullName evidence="1">Uncharacterized protein</fullName>
    </submittedName>
</protein>
<evidence type="ECO:0000313" key="1">
    <source>
        <dbReference type="EMBL" id="XDQ14579.1"/>
    </source>
</evidence>
<organism evidence="1">
    <name type="scientific">Streptomyces sp. R11</name>
    <dbReference type="NCBI Taxonomy" id="3238625"/>
    <lineage>
        <taxon>Bacteria</taxon>
        <taxon>Bacillati</taxon>
        <taxon>Actinomycetota</taxon>
        <taxon>Actinomycetes</taxon>
        <taxon>Kitasatosporales</taxon>
        <taxon>Streptomycetaceae</taxon>
        <taxon>Streptomyces</taxon>
    </lineage>
</organism>
<reference evidence="1" key="1">
    <citation type="submission" date="2024-07" db="EMBL/GenBank/DDBJ databases">
        <authorList>
            <person name="Yu S.T."/>
        </authorList>
    </citation>
    <scope>NUCLEOTIDE SEQUENCE</scope>
    <source>
        <strain evidence="1">R11</strain>
    </source>
</reference>
<accession>A0AB39N8N5</accession>
<name>A0AB39N8N5_9ACTN</name>
<dbReference type="RefSeq" id="WP_369274541.1">
    <property type="nucleotide sequence ID" value="NZ_CP163432.1"/>
</dbReference>
<proteinExistence type="predicted"/>
<sequence>MADRTEMPMEWLRYLKQETARREQEITQHLLQVPDYPPLPECPTCSVAPEQITTRTAEPSFKQDGTPLLVDFKPCGHGFMVSESELLSG</sequence>
<dbReference type="EMBL" id="CP163432">
    <property type="protein sequence ID" value="XDQ14579.1"/>
    <property type="molecule type" value="Genomic_DNA"/>
</dbReference>